<sequence length="173" mass="18686">MTADLADTPLMTTPMWTVRERMRTASVEGGFLVLVVDSSVGKTRLLYESARAVLGDFVVLAPELGDGGLVNTVAVAAFPLPRPIVWLDELQRFVPGPYFTAHARARRPLPSPPTPRGVVPLQAHWSAGIGKPHALACALRPVAGIPGRLGQPLRVERWSRIAETRKKMPPSAA</sequence>
<accession>A0ABV8HVN0</accession>
<proteinExistence type="predicted"/>
<comment type="caution">
    <text evidence="1">The sequence shown here is derived from an EMBL/GenBank/DDBJ whole genome shotgun (WGS) entry which is preliminary data.</text>
</comment>
<dbReference type="Proteomes" id="UP001595765">
    <property type="component" value="Unassembled WGS sequence"/>
</dbReference>
<dbReference type="RefSeq" id="WP_386437274.1">
    <property type="nucleotide sequence ID" value="NZ_JBHSBB010000036.1"/>
</dbReference>
<organism evidence="1 2">
    <name type="scientific">Streptomyces polygonati</name>
    <dbReference type="NCBI Taxonomy" id="1617087"/>
    <lineage>
        <taxon>Bacteria</taxon>
        <taxon>Bacillati</taxon>
        <taxon>Actinomycetota</taxon>
        <taxon>Actinomycetes</taxon>
        <taxon>Kitasatosporales</taxon>
        <taxon>Streptomycetaceae</taxon>
        <taxon>Streptomyces</taxon>
    </lineage>
</organism>
<evidence type="ECO:0000313" key="1">
    <source>
        <dbReference type="EMBL" id="MFC4036124.1"/>
    </source>
</evidence>
<dbReference type="EMBL" id="JBHSBB010000036">
    <property type="protein sequence ID" value="MFC4036124.1"/>
    <property type="molecule type" value="Genomic_DNA"/>
</dbReference>
<name>A0ABV8HVN0_9ACTN</name>
<keyword evidence="2" id="KW-1185">Reference proteome</keyword>
<evidence type="ECO:0000313" key="2">
    <source>
        <dbReference type="Proteomes" id="UP001595765"/>
    </source>
</evidence>
<reference evidence="2" key="1">
    <citation type="journal article" date="2019" name="Int. J. Syst. Evol. Microbiol.">
        <title>The Global Catalogue of Microorganisms (GCM) 10K type strain sequencing project: providing services to taxonomists for standard genome sequencing and annotation.</title>
        <authorList>
            <consortium name="The Broad Institute Genomics Platform"/>
            <consortium name="The Broad Institute Genome Sequencing Center for Infectious Disease"/>
            <person name="Wu L."/>
            <person name="Ma J."/>
        </authorList>
    </citation>
    <scope>NUCLEOTIDE SEQUENCE [LARGE SCALE GENOMIC DNA]</scope>
    <source>
        <strain evidence="2">CGMCC 4.7237</strain>
    </source>
</reference>
<protein>
    <submittedName>
        <fullName evidence="1">Uncharacterized protein</fullName>
    </submittedName>
</protein>
<gene>
    <name evidence="1" type="ORF">ACFO3J_32430</name>
</gene>